<name>A0A388TJ90_9BACT</name>
<evidence type="ECO:0000313" key="2">
    <source>
        <dbReference type="Proteomes" id="UP000275925"/>
    </source>
</evidence>
<dbReference type="EMBL" id="BGZO01000094">
    <property type="protein sequence ID" value="GBR77058.1"/>
    <property type="molecule type" value="Genomic_DNA"/>
</dbReference>
<proteinExistence type="predicted"/>
<protein>
    <recommendedName>
        <fullName evidence="3">Outer membrane protein beta-barrel domain-containing protein</fullName>
    </recommendedName>
</protein>
<keyword evidence="2" id="KW-1185">Reference proteome</keyword>
<dbReference type="Proteomes" id="UP000275925">
    <property type="component" value="Unassembled WGS sequence"/>
</dbReference>
<reference evidence="1 2" key="1">
    <citation type="journal article" date="2019" name="ISME J.">
        <title>Genome analyses of uncultured TG2/ZB3 bacteria in 'Margulisbacteria' specifically attached to ectosymbiotic spirochetes of protists in the termite gut.</title>
        <authorList>
            <person name="Utami Y.D."/>
            <person name="Kuwahara H."/>
            <person name="Igai K."/>
            <person name="Murakami T."/>
            <person name="Sugaya K."/>
            <person name="Morikawa T."/>
            <person name="Nagura Y."/>
            <person name="Yuki M."/>
            <person name="Deevong P."/>
            <person name="Inoue T."/>
            <person name="Kihara K."/>
            <person name="Lo N."/>
            <person name="Yamada A."/>
            <person name="Ohkuma M."/>
            <person name="Hongoh Y."/>
        </authorList>
    </citation>
    <scope>NUCLEOTIDE SEQUENCE [LARGE SCALE GENOMIC DNA]</scope>
    <source>
        <strain evidence="1">NkOx7-02</strain>
    </source>
</reference>
<comment type="caution">
    <text evidence="1">The sequence shown here is derived from an EMBL/GenBank/DDBJ whole genome shotgun (WGS) entry which is preliminary data.</text>
</comment>
<evidence type="ECO:0000313" key="1">
    <source>
        <dbReference type="EMBL" id="GBR77058.1"/>
    </source>
</evidence>
<accession>A0A388TJ90</accession>
<organism evidence="1 2">
    <name type="scientific">Candidatus Termititenax persephonae</name>
    <dbReference type="NCBI Taxonomy" id="2218525"/>
    <lineage>
        <taxon>Bacteria</taxon>
        <taxon>Bacillati</taxon>
        <taxon>Candidatus Margulisiibacteriota</taxon>
        <taxon>Candidatus Termititenacia</taxon>
        <taxon>Candidatus Termititenacales</taxon>
        <taxon>Candidatus Termititenacaceae</taxon>
        <taxon>Candidatus Termititenax</taxon>
    </lineage>
</organism>
<gene>
    <name evidence="1" type="ORF">NO2_1513</name>
</gene>
<evidence type="ECO:0008006" key="3">
    <source>
        <dbReference type="Google" id="ProtNLM"/>
    </source>
</evidence>
<dbReference type="AlphaFoldDB" id="A0A388TJ90"/>
<sequence>MGEAFGAERERSEKITWRGSVFFWGQLVMGDDIKGSFDAYSLTLYGVDVLELDSTLSFGLEYPLWRINKQAELLGGVSYALPQHASRIDKDIKLRWFRAESRHKKLRSGEFFVQNTSLYFKPRWFFNEVSTKNVVPYVGGKLAYGLLTFGGPYAKKLAPEGAIGTGLSFGVVFYDTVDLEFGRDGFFANKASQIDNVFVMLGYRL</sequence>